<keyword evidence="6" id="KW-1185">Reference proteome</keyword>
<dbReference type="PATRIC" id="fig|838561.3.peg.223"/>
<dbReference type="InterPro" id="IPR040131">
    <property type="entry name" value="MnmG_N"/>
</dbReference>
<dbReference type="STRING" id="838561.P344_01190"/>
<dbReference type="Proteomes" id="UP000019260">
    <property type="component" value="Chromosome"/>
</dbReference>
<keyword evidence="3" id="KW-0274">FAD</keyword>
<dbReference type="eggNOG" id="COG1206">
    <property type="taxonomic scope" value="Bacteria"/>
</dbReference>
<protein>
    <recommendedName>
        <fullName evidence="4">MnmG N-terminal domain-containing protein</fullName>
    </recommendedName>
</protein>
<dbReference type="InterPro" id="IPR036188">
    <property type="entry name" value="FAD/NAD-bd_sf"/>
</dbReference>
<dbReference type="Gene3D" id="3.50.50.60">
    <property type="entry name" value="FAD/NAD(P)-binding domain"/>
    <property type="match status" value="1"/>
</dbReference>
<feature type="domain" description="MnmG N-terminal" evidence="4">
    <location>
        <begin position="5"/>
        <end position="106"/>
    </location>
</feature>
<evidence type="ECO:0000259" key="4">
    <source>
        <dbReference type="Pfam" id="PF01134"/>
    </source>
</evidence>
<proteinExistence type="predicted"/>
<gene>
    <name evidence="5" type="ORF">P344_01190</name>
</gene>
<dbReference type="InterPro" id="IPR036291">
    <property type="entry name" value="NAD(P)-bd_dom_sf"/>
</dbReference>
<evidence type="ECO:0000256" key="3">
    <source>
        <dbReference type="ARBA" id="ARBA00022827"/>
    </source>
</evidence>
<keyword evidence="2" id="KW-0285">Flavoprotein</keyword>
<dbReference type="AlphaFoldDB" id="W6AV82"/>
<name>W6AV82_9MOLU</name>
<dbReference type="Pfam" id="PF01134">
    <property type="entry name" value="GIDA"/>
    <property type="match status" value="2"/>
</dbReference>
<evidence type="ECO:0000256" key="1">
    <source>
        <dbReference type="ARBA" id="ARBA00001974"/>
    </source>
</evidence>
<evidence type="ECO:0000256" key="2">
    <source>
        <dbReference type="ARBA" id="ARBA00022630"/>
    </source>
</evidence>
<feature type="domain" description="MnmG N-terminal" evidence="4">
    <location>
        <begin position="117"/>
        <end position="191"/>
    </location>
</feature>
<reference evidence="5 6" key="1">
    <citation type="submission" date="2013-09" db="EMBL/GenBank/DDBJ databases">
        <title>Complete genome sequence of Spiroplasma mirum suckling mouse cataract agent.</title>
        <authorList>
            <person name="Landry C.A."/>
            <person name="Bastian F.O."/>
            <person name="Thune R.L."/>
        </authorList>
    </citation>
    <scope>NUCLEOTIDE SEQUENCE [LARGE SCALE GENOMIC DNA]</scope>
    <source>
        <strain evidence="5 6">SMCA</strain>
    </source>
</reference>
<dbReference type="EMBL" id="CP006720">
    <property type="protein sequence ID" value="AHI57604.1"/>
    <property type="molecule type" value="Genomic_DNA"/>
</dbReference>
<sequence length="193" mass="21570">MKNKKINVVGTGLAGCEIAYQLAKTKRGLSVNLYEVKQVKKNPVQNLDSFVELVCSNSFRSKSIENASGILKEELKILDSLIIKAALASAIPVDDALTVDHQLFSNYELITSSTVTLKEFEKYFKGCQLIELLAKQSKKVLLNGSMSPNHLEDDQGNLPFAVMQLRKDNLIDTLYNIVGWQTNLTLSEQKKNY</sequence>
<evidence type="ECO:0000313" key="6">
    <source>
        <dbReference type="Proteomes" id="UP000019260"/>
    </source>
</evidence>
<organism evidence="5 6">
    <name type="scientific">Spiroplasma mirum ATCC 29335</name>
    <dbReference type="NCBI Taxonomy" id="838561"/>
    <lineage>
        <taxon>Bacteria</taxon>
        <taxon>Bacillati</taxon>
        <taxon>Mycoplasmatota</taxon>
        <taxon>Mollicutes</taxon>
        <taxon>Entomoplasmatales</taxon>
        <taxon>Spiroplasmataceae</taxon>
        <taxon>Spiroplasma</taxon>
    </lineage>
</organism>
<dbReference type="PROSITE" id="PS51257">
    <property type="entry name" value="PROKAR_LIPOPROTEIN"/>
    <property type="match status" value="1"/>
</dbReference>
<dbReference type="HOGENOM" id="CLU_1407969_0_0_14"/>
<accession>W6AV82</accession>
<evidence type="ECO:0000313" key="5">
    <source>
        <dbReference type="EMBL" id="AHI57604.1"/>
    </source>
</evidence>
<dbReference type="KEGG" id="smia:P344_01190"/>
<dbReference type="SUPFAM" id="SSF51735">
    <property type="entry name" value="NAD(P)-binding Rossmann-fold domains"/>
    <property type="match status" value="1"/>
</dbReference>
<comment type="cofactor">
    <cofactor evidence="1">
        <name>FAD</name>
        <dbReference type="ChEBI" id="CHEBI:57692"/>
    </cofactor>
</comment>
<dbReference type="RefSeq" id="WP_236681404.1">
    <property type="nucleotide sequence ID" value="NZ_CP002082.1"/>
</dbReference>